<dbReference type="InterPro" id="IPR000847">
    <property type="entry name" value="LysR_HTH_N"/>
</dbReference>
<keyword evidence="7" id="KW-1185">Reference proteome</keyword>
<reference evidence="6" key="1">
    <citation type="journal article" date="2014" name="Int. J. Syst. Evol. Microbiol.">
        <title>Complete genome sequence of Corynebacterium casei LMG S-19264T (=DSM 44701T), isolated from a smear-ripened cheese.</title>
        <authorList>
            <consortium name="US DOE Joint Genome Institute (JGI-PGF)"/>
            <person name="Walter F."/>
            <person name="Albersmeier A."/>
            <person name="Kalinowski J."/>
            <person name="Ruckert C."/>
        </authorList>
    </citation>
    <scope>NUCLEOTIDE SEQUENCE</scope>
    <source>
        <strain evidence="6">CGMCC 1.15725</strain>
    </source>
</reference>
<comment type="caution">
    <text evidence="6">The sequence shown here is derived from an EMBL/GenBank/DDBJ whole genome shotgun (WGS) entry which is preliminary data.</text>
</comment>
<name>A0A8J2YY07_9PROT</name>
<dbReference type="RefSeq" id="WP_189050354.1">
    <property type="nucleotide sequence ID" value="NZ_BMJQ01000013.1"/>
</dbReference>
<reference evidence="6" key="2">
    <citation type="submission" date="2020-09" db="EMBL/GenBank/DDBJ databases">
        <authorList>
            <person name="Sun Q."/>
            <person name="Zhou Y."/>
        </authorList>
    </citation>
    <scope>NUCLEOTIDE SEQUENCE</scope>
    <source>
        <strain evidence="6">CGMCC 1.15725</strain>
    </source>
</reference>
<feature type="domain" description="HTH lysR-type" evidence="5">
    <location>
        <begin position="6"/>
        <end position="63"/>
    </location>
</feature>
<dbReference type="NCBIfam" id="NF008352">
    <property type="entry name" value="PRK11139.1"/>
    <property type="match status" value="1"/>
</dbReference>
<dbReference type="SUPFAM" id="SSF53850">
    <property type="entry name" value="Periplasmic binding protein-like II"/>
    <property type="match status" value="1"/>
</dbReference>
<evidence type="ECO:0000313" key="7">
    <source>
        <dbReference type="Proteomes" id="UP000646365"/>
    </source>
</evidence>
<evidence type="ECO:0000313" key="6">
    <source>
        <dbReference type="EMBL" id="GGF35306.1"/>
    </source>
</evidence>
<evidence type="ECO:0000259" key="5">
    <source>
        <dbReference type="PROSITE" id="PS50931"/>
    </source>
</evidence>
<dbReference type="Proteomes" id="UP000646365">
    <property type="component" value="Unassembled WGS sequence"/>
</dbReference>
<proteinExistence type="inferred from homology"/>
<keyword evidence="3 6" id="KW-0238">DNA-binding</keyword>
<dbReference type="InterPro" id="IPR036388">
    <property type="entry name" value="WH-like_DNA-bd_sf"/>
</dbReference>
<dbReference type="InterPro" id="IPR058163">
    <property type="entry name" value="LysR-type_TF_proteobact-type"/>
</dbReference>
<accession>A0A8J2YY07</accession>
<dbReference type="FunFam" id="1.10.10.10:FF:000038">
    <property type="entry name" value="Glycine cleavage system transcriptional activator"/>
    <property type="match status" value="1"/>
</dbReference>
<dbReference type="Pfam" id="PF00126">
    <property type="entry name" value="HTH_1"/>
    <property type="match status" value="1"/>
</dbReference>
<dbReference type="EMBL" id="BMJQ01000013">
    <property type="protein sequence ID" value="GGF35306.1"/>
    <property type="molecule type" value="Genomic_DNA"/>
</dbReference>
<dbReference type="PROSITE" id="PS50931">
    <property type="entry name" value="HTH_LYSR"/>
    <property type="match status" value="1"/>
</dbReference>
<protein>
    <submittedName>
        <fullName evidence="6">DNA-binding transcriptional activator GcvA</fullName>
    </submittedName>
</protein>
<dbReference type="Gene3D" id="3.40.190.10">
    <property type="entry name" value="Periplasmic binding protein-like II"/>
    <property type="match status" value="2"/>
</dbReference>
<dbReference type="GO" id="GO:0003700">
    <property type="term" value="F:DNA-binding transcription factor activity"/>
    <property type="evidence" value="ECO:0007669"/>
    <property type="project" value="InterPro"/>
</dbReference>
<dbReference type="SUPFAM" id="SSF46785">
    <property type="entry name" value="Winged helix' DNA-binding domain"/>
    <property type="match status" value="1"/>
</dbReference>
<evidence type="ECO:0000256" key="3">
    <source>
        <dbReference type="ARBA" id="ARBA00023125"/>
    </source>
</evidence>
<dbReference type="Gene3D" id="1.10.10.10">
    <property type="entry name" value="Winged helix-like DNA-binding domain superfamily/Winged helix DNA-binding domain"/>
    <property type="match status" value="1"/>
</dbReference>
<dbReference type="PANTHER" id="PTHR30537">
    <property type="entry name" value="HTH-TYPE TRANSCRIPTIONAL REGULATOR"/>
    <property type="match status" value="1"/>
</dbReference>
<keyword evidence="4" id="KW-0804">Transcription</keyword>
<dbReference type="CDD" id="cd08432">
    <property type="entry name" value="PBP2_GcdR_TrpI_HvrB_AmpR_like"/>
    <property type="match status" value="1"/>
</dbReference>
<dbReference type="InterPro" id="IPR036390">
    <property type="entry name" value="WH_DNA-bd_sf"/>
</dbReference>
<comment type="similarity">
    <text evidence="1">Belongs to the LysR transcriptional regulatory family.</text>
</comment>
<dbReference type="InterPro" id="IPR005119">
    <property type="entry name" value="LysR_subst-bd"/>
</dbReference>
<organism evidence="6 7">
    <name type="scientific">Aliidongia dinghuensis</name>
    <dbReference type="NCBI Taxonomy" id="1867774"/>
    <lineage>
        <taxon>Bacteria</taxon>
        <taxon>Pseudomonadati</taxon>
        <taxon>Pseudomonadota</taxon>
        <taxon>Alphaproteobacteria</taxon>
        <taxon>Rhodospirillales</taxon>
        <taxon>Dongiaceae</taxon>
        <taxon>Aliidongia</taxon>
    </lineage>
</organism>
<evidence type="ECO:0000256" key="2">
    <source>
        <dbReference type="ARBA" id="ARBA00023015"/>
    </source>
</evidence>
<gene>
    <name evidence="6" type="ORF">GCM10011611_47000</name>
</gene>
<dbReference type="Pfam" id="PF03466">
    <property type="entry name" value="LysR_substrate"/>
    <property type="match status" value="1"/>
</dbReference>
<sequence length="305" mass="33247">MRRRLPPLSSLRAFEAAARRGSFTAGAEELLVTHGAISRQIASLEDWLGTPLFDRLGRRVRLTAAGRDYLEAMSRAFDGMAEATRRLTEANAVRSLTVNALPTFSMRWLLPRLAGFQQRHPDVALRLVTSDRPLDEVREPFDVAIRRGPDTWSGCMAAPFLAEWEVPVMSPVLAERQPVRQSVDLAHHTLLHADTRPGAWQRWLSAAGQQGLAVAGNQRFDHFYLTLQAAADGLGVALGPLPILADELAAGRLVAPLDGPKLEARGYWRVTPNGRADDAAVQALSAWLDAEGQAMGAPDPSDPDA</sequence>
<dbReference type="FunFam" id="3.40.190.10:FF:000017">
    <property type="entry name" value="Glycine cleavage system transcriptional activator"/>
    <property type="match status" value="1"/>
</dbReference>
<evidence type="ECO:0000256" key="4">
    <source>
        <dbReference type="ARBA" id="ARBA00023163"/>
    </source>
</evidence>
<keyword evidence="2" id="KW-0805">Transcription regulation</keyword>
<dbReference type="AlphaFoldDB" id="A0A8J2YY07"/>
<evidence type="ECO:0000256" key="1">
    <source>
        <dbReference type="ARBA" id="ARBA00009437"/>
    </source>
</evidence>
<dbReference type="GO" id="GO:0006351">
    <property type="term" value="P:DNA-templated transcription"/>
    <property type="evidence" value="ECO:0007669"/>
    <property type="project" value="TreeGrafter"/>
</dbReference>
<dbReference type="GO" id="GO:0043565">
    <property type="term" value="F:sequence-specific DNA binding"/>
    <property type="evidence" value="ECO:0007669"/>
    <property type="project" value="TreeGrafter"/>
</dbReference>
<dbReference type="PRINTS" id="PR00039">
    <property type="entry name" value="HTHLYSR"/>
</dbReference>
<dbReference type="PANTHER" id="PTHR30537:SF74">
    <property type="entry name" value="HTH-TYPE TRANSCRIPTIONAL REGULATOR TRPI"/>
    <property type="match status" value="1"/>
</dbReference>